<dbReference type="InterPro" id="IPR028458">
    <property type="entry name" value="Twinfilin"/>
</dbReference>
<keyword evidence="4" id="KW-0677">Repeat</keyword>
<evidence type="ECO:0000313" key="10">
    <source>
        <dbReference type="EMBL" id="KAK7449663.1"/>
    </source>
</evidence>
<dbReference type="Proteomes" id="UP001498398">
    <property type="component" value="Unassembled WGS sequence"/>
</dbReference>
<dbReference type="SMART" id="SM00102">
    <property type="entry name" value="ADF"/>
    <property type="match status" value="2"/>
</dbReference>
<dbReference type="InterPro" id="IPR002108">
    <property type="entry name" value="ADF-H"/>
</dbReference>
<dbReference type="Pfam" id="PF00241">
    <property type="entry name" value="Cofilin_ADF"/>
    <property type="match status" value="2"/>
</dbReference>
<keyword evidence="11" id="KW-1185">Reference proteome</keyword>
<dbReference type="EMBL" id="JBANRG010000035">
    <property type="protein sequence ID" value="KAK7449663.1"/>
    <property type="molecule type" value="Genomic_DNA"/>
</dbReference>
<evidence type="ECO:0000259" key="9">
    <source>
        <dbReference type="PROSITE" id="PS51263"/>
    </source>
</evidence>
<protein>
    <submittedName>
        <fullName evidence="10">Twinfilin-1</fullName>
    </submittedName>
</protein>
<keyword evidence="3" id="KW-0963">Cytoplasm</keyword>
<comment type="subcellular location">
    <subcellularLocation>
        <location evidence="1">Cytoplasm</location>
        <location evidence="1">Cytoskeleton</location>
    </subcellularLocation>
</comment>
<dbReference type="PROSITE" id="PS51263">
    <property type="entry name" value="ADF_H"/>
    <property type="match status" value="2"/>
</dbReference>
<sequence>MSASSGITVSPELTSTFSTAVESQSTRFLKISIRNESLVHDASVPVQGSLANDLPKLQEILQDDVPAYVLAKTDSANEWLAIYYVPDSAKVREKMLYASTRSSLLKSLGSTLFNDSMFATSKDDLTPEAYNAHLAHLAAPKPLSAREKELEDIKAAERESGTNTPYEGARRQASPLVAGHGLNWSEEVEQAVKSLGEEEDEKVIVVTIDVPTETLAVSTITSTSADTLKSALPSSEPCYAFFAWNHSFTNPPKRELVFIYSCPSTSPVKHRMIYSSGAALVTQGLKTLLSSSSTTSVASRRVETSDPSEIDEEFLRSGLGYDSAPAGATGISGVEPRAPLPSEEKKAFAKPRGPARRRP</sequence>
<evidence type="ECO:0000313" key="11">
    <source>
        <dbReference type="Proteomes" id="UP001498398"/>
    </source>
</evidence>
<name>A0ABR1J3P9_9AGAR</name>
<proteinExistence type="inferred from homology"/>
<comment type="subunit">
    <text evidence="7">Interacts with G-actin; ADP-actin form.</text>
</comment>
<feature type="domain" description="ADF-H" evidence="9">
    <location>
        <begin position="179"/>
        <end position="320"/>
    </location>
</feature>
<organism evidence="10 11">
    <name type="scientific">Marasmiellus scandens</name>
    <dbReference type="NCBI Taxonomy" id="2682957"/>
    <lineage>
        <taxon>Eukaryota</taxon>
        <taxon>Fungi</taxon>
        <taxon>Dikarya</taxon>
        <taxon>Basidiomycota</taxon>
        <taxon>Agaricomycotina</taxon>
        <taxon>Agaricomycetes</taxon>
        <taxon>Agaricomycetidae</taxon>
        <taxon>Agaricales</taxon>
        <taxon>Marasmiineae</taxon>
        <taxon>Omphalotaceae</taxon>
        <taxon>Marasmiellus</taxon>
    </lineage>
</organism>
<dbReference type="PANTHER" id="PTHR13759">
    <property type="entry name" value="TWINFILIN"/>
    <property type="match status" value="1"/>
</dbReference>
<evidence type="ECO:0000256" key="2">
    <source>
        <dbReference type="ARBA" id="ARBA00009557"/>
    </source>
</evidence>
<accession>A0ABR1J3P9</accession>
<dbReference type="CDD" id="cd11285">
    <property type="entry name" value="ADF_Twf-N_like"/>
    <property type="match status" value="1"/>
</dbReference>
<feature type="domain" description="ADF-H" evidence="9">
    <location>
        <begin position="6"/>
        <end position="135"/>
    </location>
</feature>
<evidence type="ECO:0000256" key="3">
    <source>
        <dbReference type="ARBA" id="ARBA00022490"/>
    </source>
</evidence>
<evidence type="ECO:0000256" key="5">
    <source>
        <dbReference type="ARBA" id="ARBA00023203"/>
    </source>
</evidence>
<keyword evidence="5" id="KW-0009">Actin-binding</keyword>
<dbReference type="SUPFAM" id="SSF55753">
    <property type="entry name" value="Actin depolymerizing proteins"/>
    <property type="match status" value="2"/>
</dbReference>
<reference evidence="10 11" key="1">
    <citation type="submission" date="2024-01" db="EMBL/GenBank/DDBJ databases">
        <title>A draft genome for the cacao thread blight pathogen Marasmiellus scandens.</title>
        <authorList>
            <person name="Baruah I.K."/>
            <person name="Leung J."/>
            <person name="Bukari Y."/>
            <person name="Amoako-Attah I."/>
            <person name="Meinhardt L.W."/>
            <person name="Bailey B.A."/>
            <person name="Cohen S.P."/>
        </authorList>
    </citation>
    <scope>NUCLEOTIDE SEQUENCE [LARGE SCALE GENOMIC DNA]</scope>
    <source>
        <strain evidence="10 11">GH-19</strain>
    </source>
</reference>
<comment type="caution">
    <text evidence="10">The sequence shown here is derived from an EMBL/GenBank/DDBJ whole genome shotgun (WGS) entry which is preliminary data.</text>
</comment>
<dbReference type="Gene3D" id="3.40.20.10">
    <property type="entry name" value="Severin"/>
    <property type="match status" value="2"/>
</dbReference>
<keyword evidence="6" id="KW-0206">Cytoskeleton</keyword>
<evidence type="ECO:0000256" key="1">
    <source>
        <dbReference type="ARBA" id="ARBA00004245"/>
    </source>
</evidence>
<dbReference type="InterPro" id="IPR029006">
    <property type="entry name" value="ADF-H/Gelsolin-like_dom_sf"/>
</dbReference>
<feature type="region of interest" description="Disordered" evidence="8">
    <location>
        <begin position="315"/>
        <end position="359"/>
    </location>
</feature>
<evidence type="ECO:0000256" key="8">
    <source>
        <dbReference type="SAM" id="MobiDB-lite"/>
    </source>
</evidence>
<dbReference type="PANTHER" id="PTHR13759:SF1">
    <property type="entry name" value="TWINFILIN"/>
    <property type="match status" value="1"/>
</dbReference>
<evidence type="ECO:0000256" key="4">
    <source>
        <dbReference type="ARBA" id="ARBA00022737"/>
    </source>
</evidence>
<gene>
    <name evidence="10" type="primary">TWF1</name>
    <name evidence="10" type="ORF">VKT23_013137</name>
</gene>
<comment type="similarity">
    <text evidence="2">Belongs to the actin-binding proteins ADF family. Twinfilin subfamily.</text>
</comment>
<evidence type="ECO:0000256" key="6">
    <source>
        <dbReference type="ARBA" id="ARBA00023212"/>
    </source>
</evidence>
<evidence type="ECO:0000256" key="7">
    <source>
        <dbReference type="ARBA" id="ARBA00038532"/>
    </source>
</evidence>